<evidence type="ECO:0000313" key="3">
    <source>
        <dbReference type="EMBL" id="TXH84926.1"/>
    </source>
</evidence>
<reference evidence="4" key="1">
    <citation type="submission" date="2009-05" db="EMBL/GenBank/DDBJ databases">
        <title>Complete sequence of chromosome of Thauera sp. MZ1T.</title>
        <authorList>
            <consortium name="US DOE Joint Genome Institute"/>
            <person name="Lucas S."/>
            <person name="Copeland A."/>
            <person name="Lapidus A."/>
            <person name="Glavina del Rio T."/>
            <person name="Dalin E."/>
            <person name="Tice H."/>
            <person name="Bruce D."/>
            <person name="Goodwin L."/>
            <person name="Pitluck S."/>
            <person name="Sims D."/>
            <person name="Brettin T."/>
            <person name="Detter J.C."/>
            <person name="Han C."/>
            <person name="Larimer F."/>
            <person name="Land M."/>
            <person name="Hauser L."/>
            <person name="Kyrpides N."/>
            <person name="Mikhailova N."/>
            <person name="Sayler G.S."/>
        </authorList>
    </citation>
    <scope>NUCLEOTIDE SEQUENCE [LARGE SCALE GENOMIC DNA]</scope>
    <source>
        <strain evidence="4">MZ1T</strain>
    </source>
</reference>
<reference evidence="2 4" key="2">
    <citation type="journal article" date="2012" name="Stand. Genomic Sci.">
        <title>Complete genome sequence of Thauera aminoaromatica strain MZ1T.</title>
        <authorList>
            <person name="Jiang K."/>
            <person name="Sanseverino J."/>
            <person name="Chauhan A."/>
            <person name="Lucas S."/>
            <person name="Copeland A."/>
            <person name="Lapidus A."/>
            <person name="Del Rio T.G."/>
            <person name="Dalin E."/>
            <person name="Tice H."/>
            <person name="Bruce D."/>
            <person name="Goodwin L."/>
            <person name="Pitluck S."/>
            <person name="Sims D."/>
            <person name="Brettin T."/>
            <person name="Detter J.C."/>
            <person name="Han C."/>
            <person name="Chang Y.J."/>
            <person name="Larimer F."/>
            <person name="Land M."/>
            <person name="Hauser L."/>
            <person name="Kyrpides N.C."/>
            <person name="Mikhailova N."/>
            <person name="Moser S."/>
            <person name="Jegier P."/>
            <person name="Close D."/>
            <person name="Debruyn J.M."/>
            <person name="Wang Y."/>
            <person name="Layton A.C."/>
            <person name="Allen M.S."/>
            <person name="Sayler G.S."/>
        </authorList>
    </citation>
    <scope>NUCLEOTIDE SEQUENCE [LARGE SCALE GENOMIC DNA]</scope>
    <source>
        <strain evidence="2 4">MZ1T</strain>
    </source>
</reference>
<dbReference type="eggNOG" id="ENOG50331VM">
    <property type="taxonomic scope" value="Bacteria"/>
</dbReference>
<dbReference type="AlphaFoldDB" id="C4KA63"/>
<keyword evidence="4" id="KW-1185">Reference proteome</keyword>
<dbReference type="RefSeq" id="WP_004298679.1">
    <property type="nucleotide sequence ID" value="NC_011662.2"/>
</dbReference>
<evidence type="ECO:0000313" key="5">
    <source>
        <dbReference type="Proteomes" id="UP000321192"/>
    </source>
</evidence>
<proteinExistence type="predicted"/>
<evidence type="ECO:0000313" key="4">
    <source>
        <dbReference type="Proteomes" id="UP000002186"/>
    </source>
</evidence>
<evidence type="ECO:0000313" key="2">
    <source>
        <dbReference type="EMBL" id="ACR01289.1"/>
    </source>
</evidence>
<sequence>MAAGRRIQWQRGQGMTEYIIIVALIAVAAIAVYQYFGQTVRNQTAAIATEIAGKDGGTAKSAAQTAAGKAATEANTARTLDTYTGNAGR</sequence>
<accession>C4KA63</accession>
<keyword evidence="1" id="KW-1133">Transmembrane helix</keyword>
<dbReference type="KEGG" id="tmz:Tmz1t_2687"/>
<keyword evidence="1" id="KW-0812">Transmembrane</keyword>
<dbReference type="Proteomes" id="UP000002186">
    <property type="component" value="Chromosome"/>
</dbReference>
<dbReference type="EMBL" id="SSFD01000164">
    <property type="protein sequence ID" value="TXH84926.1"/>
    <property type="molecule type" value="Genomic_DNA"/>
</dbReference>
<organism evidence="2 4">
    <name type="scientific">Thauera aminoaromatica</name>
    <dbReference type="NCBI Taxonomy" id="164330"/>
    <lineage>
        <taxon>Bacteria</taxon>
        <taxon>Pseudomonadati</taxon>
        <taxon>Pseudomonadota</taxon>
        <taxon>Betaproteobacteria</taxon>
        <taxon>Rhodocyclales</taxon>
        <taxon>Zoogloeaceae</taxon>
        <taxon>Thauera</taxon>
    </lineage>
</organism>
<dbReference type="STRING" id="85643.Tmz1t_2687"/>
<accession>A0A5C7SPC9</accession>
<evidence type="ECO:0000256" key="1">
    <source>
        <dbReference type="SAM" id="Phobius"/>
    </source>
</evidence>
<dbReference type="Proteomes" id="UP000321192">
    <property type="component" value="Unassembled WGS sequence"/>
</dbReference>
<dbReference type="HOGENOM" id="CLU_168123_0_0_4"/>
<gene>
    <name evidence="2" type="ordered locus">Tmz1t_2687</name>
    <name evidence="3" type="ORF">E6Q80_10595</name>
</gene>
<keyword evidence="1" id="KW-0472">Membrane</keyword>
<feature type="transmembrane region" description="Helical" evidence="1">
    <location>
        <begin position="15"/>
        <end position="36"/>
    </location>
</feature>
<protein>
    <submittedName>
        <fullName evidence="2">Putative prepilin protein</fullName>
    </submittedName>
</protein>
<dbReference type="EMBL" id="CP001281">
    <property type="protein sequence ID" value="ACR01289.1"/>
    <property type="molecule type" value="Genomic_DNA"/>
</dbReference>
<name>C4KA63_THASP</name>
<reference evidence="3 5" key="3">
    <citation type="submission" date="2018-09" db="EMBL/GenBank/DDBJ databases">
        <title>Metagenome Assembled Genomes from an Advanced Water Purification Facility.</title>
        <authorList>
            <person name="Stamps B.W."/>
            <person name="Spear J.R."/>
        </authorList>
    </citation>
    <scope>NUCLEOTIDE SEQUENCE [LARGE SCALE GENOMIC DNA]</scope>
    <source>
        <strain evidence="3">Bin_27_1</strain>
    </source>
</reference>